<evidence type="ECO:0000259" key="1">
    <source>
        <dbReference type="Pfam" id="PF01757"/>
    </source>
</evidence>
<dbReference type="PANTHER" id="PTHR23028:SF134">
    <property type="entry name" value="PUTATIVE (AFU_ORTHOLOGUE AFUA_4G08520)-RELATED"/>
    <property type="match status" value="1"/>
</dbReference>
<dbReference type="InterPro" id="IPR002656">
    <property type="entry name" value="Acyl_transf_3_dom"/>
</dbReference>
<organism evidence="2 3">
    <name type="scientific">Mucilaginibacter ginkgonis</name>
    <dbReference type="NCBI Taxonomy" id="2682091"/>
    <lineage>
        <taxon>Bacteria</taxon>
        <taxon>Pseudomonadati</taxon>
        <taxon>Bacteroidota</taxon>
        <taxon>Sphingobacteriia</taxon>
        <taxon>Sphingobacteriales</taxon>
        <taxon>Sphingobacteriaceae</taxon>
        <taxon>Mucilaginibacter</taxon>
    </lineage>
</organism>
<feature type="domain" description="Acyltransferase 3" evidence="1">
    <location>
        <begin position="17"/>
        <end position="335"/>
    </location>
</feature>
<evidence type="ECO:0000313" key="3">
    <source>
        <dbReference type="Proteomes" id="UP000429232"/>
    </source>
</evidence>
<proteinExistence type="predicted"/>
<dbReference type="RefSeq" id="WP_157523846.1">
    <property type="nucleotide sequence ID" value="NZ_CP066775.1"/>
</dbReference>
<reference evidence="2 3" key="1">
    <citation type="submission" date="2020-12" db="EMBL/GenBank/DDBJ databases">
        <title>HMF7856_wgs.fasta genome submission.</title>
        <authorList>
            <person name="Kang H."/>
            <person name="Kim H."/>
            <person name="Joh K."/>
        </authorList>
    </citation>
    <scope>NUCLEOTIDE SEQUENCE [LARGE SCALE GENOMIC DNA]</scope>
    <source>
        <strain evidence="2 3">HMF7856</strain>
    </source>
</reference>
<dbReference type="Proteomes" id="UP000429232">
    <property type="component" value="Chromosome"/>
</dbReference>
<protein>
    <submittedName>
        <fullName evidence="2">Acyltransferase</fullName>
    </submittedName>
</protein>
<dbReference type="KEGG" id="mgik:GO620_007395"/>
<dbReference type="PANTHER" id="PTHR23028">
    <property type="entry name" value="ACETYLTRANSFERASE"/>
    <property type="match status" value="1"/>
</dbReference>
<name>A0A6I4HWP7_9SPHI</name>
<dbReference type="GO" id="GO:0016747">
    <property type="term" value="F:acyltransferase activity, transferring groups other than amino-acyl groups"/>
    <property type="evidence" value="ECO:0007669"/>
    <property type="project" value="InterPro"/>
</dbReference>
<accession>A0A6I4HWP7</accession>
<dbReference type="InterPro" id="IPR050879">
    <property type="entry name" value="Acyltransferase_3"/>
</dbReference>
<dbReference type="AlphaFoldDB" id="A0A6I4HWP7"/>
<keyword evidence="2" id="KW-0012">Acyltransferase</keyword>
<keyword evidence="3" id="KW-1185">Reference proteome</keyword>
<dbReference type="EMBL" id="CP066775">
    <property type="protein sequence ID" value="QQL51262.1"/>
    <property type="molecule type" value="Genomic_DNA"/>
</dbReference>
<sequence length="360" mass="40877">MSLNPSLLKPKHHFEVLDGLRGVAAIGVVTFHFMEMIITDYSKNFIGHGFLAVDFFFCLSGFVIAYAYDDRIGKMGFRQFAVSRLIRLHPLVIMGSVLGLLAFLFDPFSSAAASYNLPHIALIFICSLLMIPYGAITERSFNNFGLNAPAWSLFWEYVANVVYALILVRFRRPILVVLLIVSAAWLSYVAWHAQSLAGGWSKDNFWDGGARVSYSFIAGMLIYRYRLKISNRLGFIGLAILLIAALVMPYFPLNWLAELLVVLLWFPLLLMLGVGTNISDKTKKLCTLSGNISYPLYMTHYFVLWIFLNYTTAHKPSTNQLIIIIISGILGLLAFGYFVMKFYDEPLRMWLNNKRKRIIS</sequence>
<keyword evidence="2" id="KW-0808">Transferase</keyword>
<dbReference type="Pfam" id="PF01757">
    <property type="entry name" value="Acyl_transf_3"/>
    <property type="match status" value="1"/>
</dbReference>
<evidence type="ECO:0000313" key="2">
    <source>
        <dbReference type="EMBL" id="QQL51262.1"/>
    </source>
</evidence>
<gene>
    <name evidence="2" type="ORF">GO620_007395</name>
</gene>